<dbReference type="PANTHER" id="PTHR30050">
    <property type="entry name" value="CHROMOSOMAL REPLICATION INITIATOR PROTEIN DNAA"/>
    <property type="match status" value="1"/>
</dbReference>
<proteinExistence type="predicted"/>
<dbReference type="GO" id="GO:0003688">
    <property type="term" value="F:DNA replication origin binding"/>
    <property type="evidence" value="ECO:0007669"/>
    <property type="project" value="TreeGrafter"/>
</dbReference>
<dbReference type="Pfam" id="PF13671">
    <property type="entry name" value="AAA_33"/>
    <property type="match status" value="1"/>
</dbReference>
<accession>A0A942DXZ8</accession>
<dbReference type="Gene3D" id="1.10.8.60">
    <property type="match status" value="1"/>
</dbReference>
<comment type="caution">
    <text evidence="1">The sequence shown here is derived from an EMBL/GenBank/DDBJ whole genome shotgun (WGS) entry which is preliminary data.</text>
</comment>
<dbReference type="Proteomes" id="UP000680348">
    <property type="component" value="Unassembled WGS sequence"/>
</dbReference>
<organism evidence="1 2">
    <name type="scientific">Pseudaminobacter soli</name>
    <name type="common">ex Zhang et al. 2022</name>
    <dbReference type="NCBI Taxonomy" id="2831468"/>
    <lineage>
        <taxon>Bacteria</taxon>
        <taxon>Pseudomonadati</taxon>
        <taxon>Pseudomonadota</taxon>
        <taxon>Alphaproteobacteria</taxon>
        <taxon>Hyphomicrobiales</taxon>
        <taxon>Phyllobacteriaceae</taxon>
        <taxon>Pseudaminobacter</taxon>
    </lineage>
</organism>
<dbReference type="GO" id="GO:0005886">
    <property type="term" value="C:plasma membrane"/>
    <property type="evidence" value="ECO:0007669"/>
    <property type="project" value="TreeGrafter"/>
</dbReference>
<dbReference type="InterPro" id="IPR027417">
    <property type="entry name" value="P-loop_NTPase"/>
</dbReference>
<dbReference type="NCBIfam" id="NF006571">
    <property type="entry name" value="PRK09087.1"/>
    <property type="match status" value="1"/>
</dbReference>
<keyword evidence="2" id="KW-1185">Reference proteome</keyword>
<evidence type="ECO:0000313" key="2">
    <source>
        <dbReference type="Proteomes" id="UP000680348"/>
    </source>
</evidence>
<dbReference type="SUPFAM" id="SSF52540">
    <property type="entry name" value="P-loop containing nucleoside triphosphate hydrolases"/>
    <property type="match status" value="1"/>
</dbReference>
<evidence type="ECO:0000313" key="1">
    <source>
        <dbReference type="EMBL" id="MBS3647426.1"/>
    </source>
</evidence>
<name>A0A942DXZ8_9HYPH</name>
<gene>
    <name evidence="1" type="ORF">KEU06_02155</name>
</gene>
<dbReference type="GO" id="GO:0006270">
    <property type="term" value="P:DNA replication initiation"/>
    <property type="evidence" value="ECO:0007669"/>
    <property type="project" value="TreeGrafter"/>
</dbReference>
<dbReference type="AlphaFoldDB" id="A0A942DXZ8"/>
<dbReference type="PANTHER" id="PTHR30050:SF5">
    <property type="entry name" value="DNAA REGULATORY INACTIVATOR HDA"/>
    <property type="match status" value="1"/>
</dbReference>
<reference evidence="1" key="1">
    <citation type="submission" date="2021-04" db="EMBL/GenBank/DDBJ databases">
        <title>Pseudaminobacter soli sp. nov., isolated from paddy soil contaminated by heavy metals.</title>
        <authorList>
            <person name="Zhang K."/>
        </authorList>
    </citation>
    <scope>NUCLEOTIDE SEQUENCE</scope>
    <source>
        <strain evidence="1">19-2017</strain>
    </source>
</reference>
<sequence>MTMSGADKPRQLPLELRHAAGHSRDDLMVSAANADAVALIDRWPDWTSPVVVLAGPPGAGKSHLAAIWRDASGAILLSADAIRDREASGEAALEVCVEDADRADLDQTGLFHLINRIRAGGGHLLLTARRFPAAWGVTLPDLASRLKAATTVEIHEPDDALLAGVITKLFADRQVEVDPSVVLYIARRIERSLSAAIRAVEILDRLALERKSRITRVLAAEAIAALEAGSRGHDNQDR</sequence>
<dbReference type="Gene3D" id="3.40.50.300">
    <property type="entry name" value="P-loop containing nucleotide triphosphate hydrolases"/>
    <property type="match status" value="1"/>
</dbReference>
<protein>
    <submittedName>
        <fullName evidence="1">AAA family ATPase</fullName>
    </submittedName>
</protein>
<dbReference type="EMBL" id="JAGWCR010000001">
    <property type="protein sequence ID" value="MBS3647426.1"/>
    <property type="molecule type" value="Genomic_DNA"/>
</dbReference>